<dbReference type="RefSeq" id="WP_390322766.1">
    <property type="nucleotide sequence ID" value="NZ_JBHRTP010000085.1"/>
</dbReference>
<proteinExistence type="predicted"/>
<evidence type="ECO:0000256" key="2">
    <source>
        <dbReference type="SAM" id="SignalP"/>
    </source>
</evidence>
<feature type="region of interest" description="Disordered" evidence="1">
    <location>
        <begin position="87"/>
        <end position="155"/>
    </location>
</feature>
<feature type="compositionally biased region" description="Basic and acidic residues" evidence="1">
    <location>
        <begin position="103"/>
        <end position="155"/>
    </location>
</feature>
<dbReference type="EMBL" id="JBHRTP010000085">
    <property type="protein sequence ID" value="MFC3110682.1"/>
    <property type="molecule type" value="Genomic_DNA"/>
</dbReference>
<protein>
    <recommendedName>
        <fullName evidence="5">YXWGXW repeat-containing protein</fullName>
    </recommendedName>
</protein>
<dbReference type="Proteomes" id="UP001595530">
    <property type="component" value="Unassembled WGS sequence"/>
</dbReference>
<dbReference type="Pfam" id="PF12779">
    <property type="entry name" value="WXXGXW"/>
    <property type="match status" value="1"/>
</dbReference>
<reference evidence="4" key="1">
    <citation type="journal article" date="2019" name="Int. J. Syst. Evol. Microbiol.">
        <title>The Global Catalogue of Microorganisms (GCM) 10K type strain sequencing project: providing services to taxonomists for standard genome sequencing and annotation.</title>
        <authorList>
            <consortium name="The Broad Institute Genomics Platform"/>
            <consortium name="The Broad Institute Genome Sequencing Center for Infectious Disease"/>
            <person name="Wu L."/>
            <person name="Ma J."/>
        </authorList>
    </citation>
    <scope>NUCLEOTIDE SEQUENCE [LARGE SCALE GENOMIC DNA]</scope>
    <source>
        <strain evidence="4">KCTC 42986</strain>
    </source>
</reference>
<evidence type="ECO:0008006" key="5">
    <source>
        <dbReference type="Google" id="ProtNLM"/>
    </source>
</evidence>
<sequence length="155" mass="17790">MKRILYTAAAIILSTAAVIPTQAVAQVGVNVIIGNAPPPVRYEVVPAPRRGQEWAPGYWNWNGGRHVWTAGHWERVRVGQYYQRPEWQQDNDGWRLNRGGWQHGERHDNRNENGNRGNGHGDRDHDGIPNRMDHDRDGDGVPNRQDRKPNDPRRN</sequence>
<organism evidence="3 4">
    <name type="scientific">Undibacterium arcticum</name>
    <dbReference type="NCBI Taxonomy" id="1762892"/>
    <lineage>
        <taxon>Bacteria</taxon>
        <taxon>Pseudomonadati</taxon>
        <taxon>Pseudomonadota</taxon>
        <taxon>Betaproteobacteria</taxon>
        <taxon>Burkholderiales</taxon>
        <taxon>Oxalobacteraceae</taxon>
        <taxon>Undibacterium</taxon>
    </lineage>
</organism>
<keyword evidence="4" id="KW-1185">Reference proteome</keyword>
<dbReference type="Gene3D" id="4.10.1080.10">
    <property type="entry name" value="TSP type-3 repeat"/>
    <property type="match status" value="1"/>
</dbReference>
<accession>A0ABV7FAB6</accession>
<feature type="chain" id="PRO_5045259061" description="YXWGXW repeat-containing protein" evidence="2">
    <location>
        <begin position="26"/>
        <end position="155"/>
    </location>
</feature>
<evidence type="ECO:0000313" key="3">
    <source>
        <dbReference type="EMBL" id="MFC3110682.1"/>
    </source>
</evidence>
<gene>
    <name evidence="3" type="ORF">ACFOFO_22460</name>
</gene>
<feature type="signal peptide" evidence="2">
    <location>
        <begin position="1"/>
        <end position="25"/>
    </location>
</feature>
<evidence type="ECO:0000313" key="4">
    <source>
        <dbReference type="Proteomes" id="UP001595530"/>
    </source>
</evidence>
<comment type="caution">
    <text evidence="3">The sequence shown here is derived from an EMBL/GenBank/DDBJ whole genome shotgun (WGS) entry which is preliminary data.</text>
</comment>
<dbReference type="InterPro" id="IPR028974">
    <property type="entry name" value="TSP_type-3_rpt"/>
</dbReference>
<keyword evidence="2" id="KW-0732">Signal</keyword>
<dbReference type="SUPFAM" id="SSF103647">
    <property type="entry name" value="TSP type-3 repeat"/>
    <property type="match status" value="1"/>
</dbReference>
<name>A0ABV7FAB6_9BURK</name>
<evidence type="ECO:0000256" key="1">
    <source>
        <dbReference type="SAM" id="MobiDB-lite"/>
    </source>
</evidence>
<dbReference type="InterPro" id="IPR024447">
    <property type="entry name" value="YXWGXW_rpt"/>
</dbReference>